<dbReference type="EMBL" id="JAHMHR010000065">
    <property type="protein sequence ID" value="KAK1659057.1"/>
    <property type="molecule type" value="Genomic_DNA"/>
</dbReference>
<proteinExistence type="predicted"/>
<organism evidence="1 2">
    <name type="scientific">Colletotrichum godetiae</name>
    <dbReference type="NCBI Taxonomy" id="1209918"/>
    <lineage>
        <taxon>Eukaryota</taxon>
        <taxon>Fungi</taxon>
        <taxon>Dikarya</taxon>
        <taxon>Ascomycota</taxon>
        <taxon>Pezizomycotina</taxon>
        <taxon>Sordariomycetes</taxon>
        <taxon>Hypocreomycetidae</taxon>
        <taxon>Glomerellales</taxon>
        <taxon>Glomerellaceae</taxon>
        <taxon>Colletotrichum</taxon>
        <taxon>Colletotrichum acutatum species complex</taxon>
    </lineage>
</organism>
<accession>A0AAJ0EPY5</accession>
<evidence type="ECO:0000313" key="1">
    <source>
        <dbReference type="EMBL" id="KAK1659057.1"/>
    </source>
</evidence>
<dbReference type="RefSeq" id="XP_060423821.1">
    <property type="nucleotide sequence ID" value="XM_060576129.1"/>
</dbReference>
<comment type="caution">
    <text evidence="1">The sequence shown here is derived from an EMBL/GenBank/DDBJ whole genome shotgun (WGS) entry which is preliminary data.</text>
</comment>
<dbReference type="Proteomes" id="UP001224890">
    <property type="component" value="Unassembled WGS sequence"/>
</dbReference>
<dbReference type="GeneID" id="85460655"/>
<protein>
    <submittedName>
        <fullName evidence="1">Uncharacterized protein</fullName>
    </submittedName>
</protein>
<reference evidence="1" key="1">
    <citation type="submission" date="2021-06" db="EMBL/GenBank/DDBJ databases">
        <title>Comparative genomics, transcriptomics and evolutionary studies reveal genomic signatures of adaptation to plant cell wall in hemibiotrophic fungi.</title>
        <authorList>
            <consortium name="DOE Joint Genome Institute"/>
            <person name="Baroncelli R."/>
            <person name="Diaz J.F."/>
            <person name="Benocci T."/>
            <person name="Peng M."/>
            <person name="Battaglia E."/>
            <person name="Haridas S."/>
            <person name="Andreopoulos W."/>
            <person name="Labutti K."/>
            <person name="Pangilinan J."/>
            <person name="Floch G.L."/>
            <person name="Makela M.R."/>
            <person name="Henrissat B."/>
            <person name="Grigoriev I.V."/>
            <person name="Crouch J.A."/>
            <person name="De Vries R.P."/>
            <person name="Sukno S.A."/>
            <person name="Thon M.R."/>
        </authorList>
    </citation>
    <scope>NUCLEOTIDE SEQUENCE</scope>
    <source>
        <strain evidence="1">CBS 193.32</strain>
    </source>
</reference>
<name>A0AAJ0EPY5_9PEZI</name>
<evidence type="ECO:0000313" key="2">
    <source>
        <dbReference type="Proteomes" id="UP001224890"/>
    </source>
</evidence>
<sequence>MRTGLLHVTSSQTALLEICMSSLALPMKQTEDVHTQLGKPDHTISLVRMLPFPAPPKRCARVLKTPQPAPTHDLMTRQSCTARALQPAFTRLRLAPPGLWHPMMLCLSTAVTYNIKSGGDGLHLRMP</sequence>
<gene>
    <name evidence="1" type="ORF">BDP55DRAFT_680710</name>
</gene>
<dbReference type="AlphaFoldDB" id="A0AAJ0EPY5"/>
<keyword evidence="2" id="KW-1185">Reference proteome</keyword>